<accession>A0A427AA96</accession>
<dbReference type="AlphaFoldDB" id="A0A427AA96"/>
<protein>
    <submittedName>
        <fullName evidence="2">Uncharacterized protein</fullName>
    </submittedName>
</protein>
<dbReference type="EMBL" id="AMZH03003180">
    <property type="protein sequence ID" value="RRT73143.1"/>
    <property type="molecule type" value="Genomic_DNA"/>
</dbReference>
<evidence type="ECO:0000313" key="2">
    <source>
        <dbReference type="EMBL" id="RRT73143.1"/>
    </source>
</evidence>
<name>A0A427AA96_ENSVE</name>
<sequence>MRRVVFPDHRLEGPPPWWERRPLPNNPRFQRPAFAVLLLCSNPTVRRAVAFADVDELVASCPFPPAQFAINSSGPVAGRLFYDLHDDALDAALFFWGRRLDGAHLLTPVIEPAPDAPPYSDAEEKGRLKTLFCGHIQGLLEYQGVRLCERRIDEVSDEIKNVSLLLGRHNRLVKFTELRDKRTRLEAERKQLKGRLSEFHAAMECLLARLGERHEKAFSEEEEW</sequence>
<feature type="non-terminal residue" evidence="2">
    <location>
        <position position="224"/>
    </location>
</feature>
<dbReference type="Proteomes" id="UP000287651">
    <property type="component" value="Unassembled WGS sequence"/>
</dbReference>
<gene>
    <name evidence="2" type="ORF">B296_00026624</name>
</gene>
<proteinExistence type="predicted"/>
<keyword evidence="1" id="KW-0175">Coiled coil</keyword>
<evidence type="ECO:0000256" key="1">
    <source>
        <dbReference type="SAM" id="Coils"/>
    </source>
</evidence>
<reference evidence="2 3" key="1">
    <citation type="journal article" date="2014" name="Agronomy (Basel)">
        <title>A Draft Genome Sequence for Ensete ventricosum, the Drought-Tolerant Tree Against Hunger.</title>
        <authorList>
            <person name="Harrison J."/>
            <person name="Moore K.A."/>
            <person name="Paszkiewicz K."/>
            <person name="Jones T."/>
            <person name="Grant M."/>
            <person name="Ambacheew D."/>
            <person name="Muzemil S."/>
            <person name="Studholme D.J."/>
        </authorList>
    </citation>
    <scope>NUCLEOTIDE SEQUENCE [LARGE SCALE GENOMIC DNA]</scope>
</reference>
<feature type="coiled-coil region" evidence="1">
    <location>
        <begin position="175"/>
        <end position="202"/>
    </location>
</feature>
<comment type="caution">
    <text evidence="2">The sequence shown here is derived from an EMBL/GenBank/DDBJ whole genome shotgun (WGS) entry which is preliminary data.</text>
</comment>
<evidence type="ECO:0000313" key="3">
    <source>
        <dbReference type="Proteomes" id="UP000287651"/>
    </source>
</evidence>
<organism evidence="2 3">
    <name type="scientific">Ensete ventricosum</name>
    <name type="common">Abyssinian banana</name>
    <name type="synonym">Musa ensete</name>
    <dbReference type="NCBI Taxonomy" id="4639"/>
    <lineage>
        <taxon>Eukaryota</taxon>
        <taxon>Viridiplantae</taxon>
        <taxon>Streptophyta</taxon>
        <taxon>Embryophyta</taxon>
        <taxon>Tracheophyta</taxon>
        <taxon>Spermatophyta</taxon>
        <taxon>Magnoliopsida</taxon>
        <taxon>Liliopsida</taxon>
        <taxon>Zingiberales</taxon>
        <taxon>Musaceae</taxon>
        <taxon>Ensete</taxon>
    </lineage>
</organism>